<keyword evidence="8" id="KW-1185">Reference proteome</keyword>
<dbReference type="PROSITE" id="PS50977">
    <property type="entry name" value="HTH_TETR_2"/>
    <property type="match status" value="1"/>
</dbReference>
<evidence type="ECO:0000313" key="7">
    <source>
        <dbReference type="EMBL" id="GLK12728.1"/>
    </source>
</evidence>
<dbReference type="GO" id="GO:0000976">
    <property type="term" value="F:transcription cis-regulatory region binding"/>
    <property type="evidence" value="ECO:0007669"/>
    <property type="project" value="TreeGrafter"/>
</dbReference>
<dbReference type="AlphaFoldDB" id="A0A9W6I7P9"/>
<dbReference type="InterPro" id="IPR036271">
    <property type="entry name" value="Tet_transcr_reg_TetR-rel_C_sf"/>
</dbReference>
<dbReference type="Pfam" id="PF00440">
    <property type="entry name" value="TetR_N"/>
    <property type="match status" value="1"/>
</dbReference>
<dbReference type="Gene3D" id="1.10.357.10">
    <property type="entry name" value="Tetracycline Repressor, domain 2"/>
    <property type="match status" value="1"/>
</dbReference>
<feature type="region of interest" description="Disordered" evidence="5">
    <location>
        <begin position="1"/>
        <end position="27"/>
    </location>
</feature>
<accession>A0A9W6I7P9</accession>
<evidence type="ECO:0000256" key="2">
    <source>
        <dbReference type="ARBA" id="ARBA00023125"/>
    </source>
</evidence>
<evidence type="ECO:0000256" key="5">
    <source>
        <dbReference type="SAM" id="MobiDB-lite"/>
    </source>
</evidence>
<feature type="DNA-binding region" description="H-T-H motif" evidence="4">
    <location>
        <begin position="50"/>
        <end position="69"/>
    </location>
</feature>
<gene>
    <name evidence="7" type="ORF">GCM10017600_61380</name>
</gene>
<organism evidence="7 8">
    <name type="scientific">Streptosporangium carneum</name>
    <dbReference type="NCBI Taxonomy" id="47481"/>
    <lineage>
        <taxon>Bacteria</taxon>
        <taxon>Bacillati</taxon>
        <taxon>Actinomycetota</taxon>
        <taxon>Actinomycetes</taxon>
        <taxon>Streptosporangiales</taxon>
        <taxon>Streptosporangiaceae</taxon>
        <taxon>Streptosporangium</taxon>
    </lineage>
</organism>
<evidence type="ECO:0000313" key="8">
    <source>
        <dbReference type="Proteomes" id="UP001143474"/>
    </source>
</evidence>
<dbReference type="SUPFAM" id="SSF48498">
    <property type="entry name" value="Tetracyclin repressor-like, C-terminal domain"/>
    <property type="match status" value="1"/>
</dbReference>
<proteinExistence type="predicted"/>
<keyword evidence="1" id="KW-0805">Transcription regulation</keyword>
<evidence type="ECO:0000256" key="1">
    <source>
        <dbReference type="ARBA" id="ARBA00023015"/>
    </source>
</evidence>
<comment type="caution">
    <text evidence="7">The sequence shown here is derived from an EMBL/GenBank/DDBJ whole genome shotgun (WGS) entry which is preliminary data.</text>
</comment>
<dbReference type="InterPro" id="IPR049445">
    <property type="entry name" value="TetR_SbtR-like_C"/>
</dbReference>
<keyword evidence="2 4" id="KW-0238">DNA-binding</keyword>
<dbReference type="PRINTS" id="PR00455">
    <property type="entry name" value="HTHTETR"/>
</dbReference>
<keyword evidence="3" id="KW-0804">Transcription</keyword>
<evidence type="ECO:0000256" key="4">
    <source>
        <dbReference type="PROSITE-ProRule" id="PRU00335"/>
    </source>
</evidence>
<reference evidence="7" key="2">
    <citation type="submission" date="2023-01" db="EMBL/GenBank/DDBJ databases">
        <authorList>
            <person name="Sun Q."/>
            <person name="Evtushenko L."/>
        </authorList>
    </citation>
    <scope>NUCLEOTIDE SEQUENCE</scope>
    <source>
        <strain evidence="7">VKM Ac-2007</strain>
    </source>
</reference>
<dbReference type="PANTHER" id="PTHR30055:SF234">
    <property type="entry name" value="HTH-TYPE TRANSCRIPTIONAL REGULATOR BETI"/>
    <property type="match status" value="1"/>
</dbReference>
<reference evidence="7" key="1">
    <citation type="journal article" date="2014" name="Int. J. Syst. Evol. Microbiol.">
        <title>Complete genome sequence of Corynebacterium casei LMG S-19264T (=DSM 44701T), isolated from a smear-ripened cheese.</title>
        <authorList>
            <consortium name="US DOE Joint Genome Institute (JGI-PGF)"/>
            <person name="Walter F."/>
            <person name="Albersmeier A."/>
            <person name="Kalinowski J."/>
            <person name="Ruckert C."/>
        </authorList>
    </citation>
    <scope>NUCLEOTIDE SEQUENCE</scope>
    <source>
        <strain evidence="7">VKM Ac-2007</strain>
    </source>
</reference>
<dbReference type="Proteomes" id="UP001143474">
    <property type="component" value="Unassembled WGS sequence"/>
</dbReference>
<evidence type="ECO:0000259" key="6">
    <source>
        <dbReference type="PROSITE" id="PS50977"/>
    </source>
</evidence>
<dbReference type="EMBL" id="BSEV01000018">
    <property type="protein sequence ID" value="GLK12728.1"/>
    <property type="molecule type" value="Genomic_DNA"/>
</dbReference>
<feature type="domain" description="HTH tetR-type" evidence="6">
    <location>
        <begin position="28"/>
        <end position="87"/>
    </location>
</feature>
<dbReference type="SUPFAM" id="SSF46689">
    <property type="entry name" value="Homeodomain-like"/>
    <property type="match status" value="1"/>
</dbReference>
<dbReference type="InterPro" id="IPR009057">
    <property type="entry name" value="Homeodomain-like_sf"/>
</dbReference>
<evidence type="ECO:0000256" key="3">
    <source>
        <dbReference type="ARBA" id="ARBA00023163"/>
    </source>
</evidence>
<dbReference type="InterPro" id="IPR001647">
    <property type="entry name" value="HTH_TetR"/>
</dbReference>
<dbReference type="InterPro" id="IPR050109">
    <property type="entry name" value="HTH-type_TetR-like_transc_reg"/>
</dbReference>
<dbReference type="Pfam" id="PF21597">
    <property type="entry name" value="TetR_C_43"/>
    <property type="match status" value="1"/>
</dbReference>
<dbReference type="PANTHER" id="PTHR30055">
    <property type="entry name" value="HTH-TYPE TRANSCRIPTIONAL REGULATOR RUTR"/>
    <property type="match status" value="1"/>
</dbReference>
<feature type="compositionally biased region" description="Basic and acidic residues" evidence="5">
    <location>
        <begin position="15"/>
        <end position="27"/>
    </location>
</feature>
<sequence>MDDMDGLHPTRRRGGPGERRYGRQAEAERNDRLVLDAAREVFAEQGSAAPVSAVAARAGVGMGTLYRRYGSKEELLQRLCVLAMEQSIASAEEALAADTDGWGALALFVRRCVDARGGALGPIAGSIPVSPEMTATSERGRRLSEELVAHAQRDRTVRRDVGWIDVANLIEFASKLPRRTEDEVNAAERLLAIALDGLRDHGQPALPGAMPTWERYSARWYDFPAT</sequence>
<dbReference type="GO" id="GO:0003700">
    <property type="term" value="F:DNA-binding transcription factor activity"/>
    <property type="evidence" value="ECO:0007669"/>
    <property type="project" value="TreeGrafter"/>
</dbReference>
<name>A0A9W6I7P9_9ACTN</name>
<protein>
    <submittedName>
        <fullName evidence="7">TetR family transcriptional regulator</fullName>
    </submittedName>
</protein>